<dbReference type="AlphaFoldDB" id="C4KB09"/>
<sequence>MSAPLGFLRRPSAPASASVAASTASPPSLAALPATGVAIAVAMVRPRALEHLGADTPARAAFWSATLHDEALAAWLAPLRPTRLRVGSEFCERLLPEPAQLARTLAEASVAGLEVCLLTPVASPEVLRALDALFALLPPGAEVVVNDWGVALRLRERHPLLQAVAGRILCRMLKDPRLGNPQYAPPAAHGFASPWTRRLLARLGIARVEIDLPLFASADSFAGVPLPLGVHLPFAFVAKGRMCRTAGLAREGPERFAARPFCHHECLGLAARTERTRDGTHDAWETLHVGNTVFCRHSAANLATLASAVAAGRVARLIVPGETL</sequence>
<keyword evidence="3" id="KW-1185">Reference proteome</keyword>
<dbReference type="eggNOG" id="COG0826">
    <property type="taxonomic scope" value="Bacteria"/>
</dbReference>
<evidence type="ECO:0000256" key="1">
    <source>
        <dbReference type="SAM" id="SignalP"/>
    </source>
</evidence>
<proteinExistence type="predicted"/>
<dbReference type="EMBL" id="CP001281">
    <property type="protein sequence ID" value="ACR01585.1"/>
    <property type="molecule type" value="Genomic_DNA"/>
</dbReference>
<gene>
    <name evidence="2" type="ordered locus">Tmz1t_2986</name>
</gene>
<reference evidence="2 3" key="2">
    <citation type="journal article" date="2012" name="Stand. Genomic Sci.">
        <title>Complete genome sequence of Thauera aminoaromatica strain MZ1T.</title>
        <authorList>
            <person name="Jiang K."/>
            <person name="Sanseverino J."/>
            <person name="Chauhan A."/>
            <person name="Lucas S."/>
            <person name="Copeland A."/>
            <person name="Lapidus A."/>
            <person name="Del Rio T.G."/>
            <person name="Dalin E."/>
            <person name="Tice H."/>
            <person name="Bruce D."/>
            <person name="Goodwin L."/>
            <person name="Pitluck S."/>
            <person name="Sims D."/>
            <person name="Brettin T."/>
            <person name="Detter J.C."/>
            <person name="Han C."/>
            <person name="Chang Y.J."/>
            <person name="Larimer F."/>
            <person name="Land M."/>
            <person name="Hauser L."/>
            <person name="Kyrpides N.C."/>
            <person name="Mikhailova N."/>
            <person name="Moser S."/>
            <person name="Jegier P."/>
            <person name="Close D."/>
            <person name="Debruyn J.M."/>
            <person name="Wang Y."/>
            <person name="Layton A.C."/>
            <person name="Allen M.S."/>
            <person name="Sayler G.S."/>
        </authorList>
    </citation>
    <scope>NUCLEOTIDE SEQUENCE [LARGE SCALE GENOMIC DNA]</scope>
    <source>
        <strain evidence="2 3">MZ1T</strain>
    </source>
</reference>
<dbReference type="STRING" id="85643.Tmz1t_2986"/>
<organism evidence="2 3">
    <name type="scientific">Thauera aminoaromatica</name>
    <dbReference type="NCBI Taxonomy" id="164330"/>
    <lineage>
        <taxon>Bacteria</taxon>
        <taxon>Pseudomonadati</taxon>
        <taxon>Pseudomonadota</taxon>
        <taxon>Betaproteobacteria</taxon>
        <taxon>Rhodocyclales</taxon>
        <taxon>Zoogloeaceae</taxon>
        <taxon>Thauera</taxon>
    </lineage>
</organism>
<evidence type="ECO:0000313" key="3">
    <source>
        <dbReference type="Proteomes" id="UP000002186"/>
    </source>
</evidence>
<name>C4KB09_THASP</name>
<reference evidence="3" key="1">
    <citation type="submission" date="2009-05" db="EMBL/GenBank/DDBJ databases">
        <title>Complete sequence of chromosome of Thauera sp. MZ1T.</title>
        <authorList>
            <consortium name="US DOE Joint Genome Institute"/>
            <person name="Lucas S."/>
            <person name="Copeland A."/>
            <person name="Lapidus A."/>
            <person name="Glavina del Rio T."/>
            <person name="Dalin E."/>
            <person name="Tice H."/>
            <person name="Bruce D."/>
            <person name="Goodwin L."/>
            <person name="Pitluck S."/>
            <person name="Sims D."/>
            <person name="Brettin T."/>
            <person name="Detter J.C."/>
            <person name="Han C."/>
            <person name="Larimer F."/>
            <person name="Land M."/>
            <person name="Hauser L."/>
            <person name="Kyrpides N."/>
            <person name="Mikhailova N."/>
            <person name="Sayler G.S."/>
        </authorList>
    </citation>
    <scope>NUCLEOTIDE SEQUENCE [LARGE SCALE GENOMIC DNA]</scope>
    <source>
        <strain evidence="3">MZ1T</strain>
    </source>
</reference>
<feature type="signal peptide" evidence="1">
    <location>
        <begin position="1"/>
        <end position="30"/>
    </location>
</feature>
<dbReference type="KEGG" id="tmz:Tmz1t_2986"/>
<keyword evidence="1" id="KW-0732">Signal</keyword>
<evidence type="ECO:0000313" key="2">
    <source>
        <dbReference type="EMBL" id="ACR01585.1"/>
    </source>
</evidence>
<protein>
    <submittedName>
        <fullName evidence="2">Uncharacterized protein</fullName>
    </submittedName>
</protein>
<dbReference type="HOGENOM" id="CLU_079847_0_0_4"/>
<dbReference type="RefSeq" id="WP_012585772.1">
    <property type="nucleotide sequence ID" value="NC_011662.2"/>
</dbReference>
<feature type="chain" id="PRO_5002939922" evidence="1">
    <location>
        <begin position="31"/>
        <end position="324"/>
    </location>
</feature>
<dbReference type="Proteomes" id="UP000002186">
    <property type="component" value="Chromosome"/>
</dbReference>
<accession>C4KB09</accession>